<accession>A0A1H7H4N6</accession>
<dbReference type="PROSITE" id="PS50844">
    <property type="entry name" value="AFP_LIKE"/>
    <property type="match status" value="1"/>
</dbReference>
<evidence type="ECO:0000313" key="3">
    <source>
        <dbReference type="Proteomes" id="UP000182321"/>
    </source>
</evidence>
<dbReference type="GO" id="GO:0047444">
    <property type="term" value="F:N-acylneuraminate-9-phosphate synthase activity"/>
    <property type="evidence" value="ECO:0007669"/>
    <property type="project" value="TreeGrafter"/>
</dbReference>
<dbReference type="InterPro" id="IPR013974">
    <property type="entry name" value="SAF"/>
</dbReference>
<dbReference type="CDD" id="cd11615">
    <property type="entry name" value="SAF_NeuB_like"/>
    <property type="match status" value="1"/>
</dbReference>
<sequence>MRFNYQDMVAGGKKPYVIAELGANHNGDMELAKTMIKTAKECGADCIKLQSFTKSNVFSKKNYDDNYFLGDDYRNRTDYTLESIVEAYALSKEQHHELKAYCDELDIDFTSTPFDKAGVDLLVDELHVPFIKVASMDVENVPFLKYIGSKGVPVVISTGLTGMDDVVNAIAAIEAGGCKEICVLHCVSIYPPADEQVNLNNIDMYRMAFGYPTGYSDHTFGVVAPIMSIAKNVCIIEKHFTMDKNMKGWDHKISANPEEMKIICDAAEQGYKMMGSFRKVVNESKHQREEYKRSIVAACDLKKGHILTEEDLDYKRPGTAISPKFYEMLIGKELKRDIEADELFQWGDF</sequence>
<dbReference type="InterPro" id="IPR051690">
    <property type="entry name" value="PseI-like"/>
</dbReference>
<dbReference type="GO" id="GO:0016051">
    <property type="term" value="P:carbohydrate biosynthetic process"/>
    <property type="evidence" value="ECO:0007669"/>
    <property type="project" value="InterPro"/>
</dbReference>
<dbReference type="PANTHER" id="PTHR42966">
    <property type="entry name" value="N-ACETYLNEURAMINATE SYNTHASE"/>
    <property type="match status" value="1"/>
</dbReference>
<dbReference type="InterPro" id="IPR036732">
    <property type="entry name" value="AFP_Neu5c_C_sf"/>
</dbReference>
<reference evidence="3" key="1">
    <citation type="submission" date="2016-10" db="EMBL/GenBank/DDBJ databases">
        <authorList>
            <person name="Varghese N."/>
        </authorList>
    </citation>
    <scope>NUCLEOTIDE SEQUENCE [LARGE SCALE GENOMIC DNA]</scope>
    <source>
        <strain evidence="3">ACV-9</strain>
    </source>
</reference>
<dbReference type="RefSeq" id="WP_083380618.1">
    <property type="nucleotide sequence ID" value="NZ_FNZX01000005.1"/>
</dbReference>
<dbReference type="InterPro" id="IPR057736">
    <property type="entry name" value="SAF_PseI/NeuA/NeuB"/>
</dbReference>
<dbReference type="Gene3D" id="3.20.20.70">
    <property type="entry name" value="Aldolase class I"/>
    <property type="match status" value="1"/>
</dbReference>
<dbReference type="Pfam" id="PF08666">
    <property type="entry name" value="SAF"/>
    <property type="match status" value="1"/>
</dbReference>
<dbReference type="PANTHER" id="PTHR42966:SF1">
    <property type="entry name" value="SIALIC ACID SYNTHASE"/>
    <property type="match status" value="1"/>
</dbReference>
<dbReference type="Gene3D" id="3.90.1210.10">
    <property type="entry name" value="Antifreeze-like/N-acetylneuraminic acid synthase C-terminal domain"/>
    <property type="match status" value="1"/>
</dbReference>
<proteinExistence type="predicted"/>
<evidence type="ECO:0000259" key="1">
    <source>
        <dbReference type="PROSITE" id="PS50844"/>
    </source>
</evidence>
<feature type="domain" description="AFP-like" evidence="1">
    <location>
        <begin position="294"/>
        <end position="349"/>
    </location>
</feature>
<evidence type="ECO:0000313" key="2">
    <source>
        <dbReference type="EMBL" id="SEK43920.1"/>
    </source>
</evidence>
<dbReference type="Pfam" id="PF03102">
    <property type="entry name" value="NeuB"/>
    <property type="match status" value="1"/>
</dbReference>
<keyword evidence="3" id="KW-1185">Reference proteome</keyword>
<dbReference type="SUPFAM" id="SSF51569">
    <property type="entry name" value="Aldolase"/>
    <property type="match status" value="1"/>
</dbReference>
<dbReference type="EMBL" id="FNZX01000005">
    <property type="protein sequence ID" value="SEK43920.1"/>
    <property type="molecule type" value="Genomic_DNA"/>
</dbReference>
<dbReference type="AlphaFoldDB" id="A0A1H7H4N6"/>
<dbReference type="InterPro" id="IPR013785">
    <property type="entry name" value="Aldolase_TIM"/>
</dbReference>
<protein>
    <submittedName>
        <fullName evidence="2">N-acetylneuraminate synthase</fullName>
    </submittedName>
</protein>
<dbReference type="InterPro" id="IPR006190">
    <property type="entry name" value="SAF_AFP_Neu5Ac"/>
</dbReference>
<dbReference type="SUPFAM" id="SSF51269">
    <property type="entry name" value="AFP III-like domain"/>
    <property type="match status" value="1"/>
</dbReference>
<organism evidence="2 3">
    <name type="scientific">Pseudobutyrivibrio ruminis</name>
    <dbReference type="NCBI Taxonomy" id="46206"/>
    <lineage>
        <taxon>Bacteria</taxon>
        <taxon>Bacillati</taxon>
        <taxon>Bacillota</taxon>
        <taxon>Clostridia</taxon>
        <taxon>Lachnospirales</taxon>
        <taxon>Lachnospiraceae</taxon>
        <taxon>Pseudobutyrivibrio</taxon>
    </lineage>
</organism>
<gene>
    <name evidence="2" type="ORF">SAMN02910377_00877</name>
</gene>
<dbReference type="SMART" id="SM00858">
    <property type="entry name" value="SAF"/>
    <property type="match status" value="1"/>
</dbReference>
<name>A0A1H7H4N6_9FIRM</name>
<dbReference type="InterPro" id="IPR013132">
    <property type="entry name" value="PseI/NeuA/B-like_N"/>
</dbReference>
<dbReference type="Proteomes" id="UP000182321">
    <property type="component" value="Unassembled WGS sequence"/>
</dbReference>